<dbReference type="GO" id="GO:0033281">
    <property type="term" value="C:TAT protein transport complex"/>
    <property type="evidence" value="ECO:0007669"/>
    <property type="project" value="UniProtKB-UniRule"/>
</dbReference>
<comment type="subunit">
    <text evidence="5">Forms a complex with TatA.</text>
</comment>
<comment type="function">
    <text evidence="5">Part of the twin-arginine translocation (Tat) system that transports large folded proteins containing a characteristic twin-arginine motif in their signal peptide across membranes.</text>
</comment>
<feature type="transmembrane region" description="Helical" evidence="5">
    <location>
        <begin position="127"/>
        <end position="158"/>
    </location>
</feature>
<comment type="subcellular location">
    <subcellularLocation>
        <location evidence="5">Cell membrane</location>
        <topology evidence="5">Multi-pass membrane protein</topology>
    </subcellularLocation>
    <subcellularLocation>
        <location evidence="1">Membrane</location>
        <topology evidence="1">Multi-pass membrane protein</topology>
    </subcellularLocation>
</comment>
<evidence type="ECO:0000313" key="7">
    <source>
        <dbReference type="EMBL" id="SDX93753.1"/>
    </source>
</evidence>
<name>A0A1H3FRR0_9EURY</name>
<dbReference type="PANTHER" id="PTHR30371:SF0">
    <property type="entry name" value="SEC-INDEPENDENT PROTEIN TRANSLOCASE PROTEIN TATC, CHLOROPLASTIC-RELATED"/>
    <property type="match status" value="1"/>
</dbReference>
<keyword evidence="5" id="KW-0811">Translocation</keyword>
<feature type="transmembrane region" description="Helical" evidence="5">
    <location>
        <begin position="758"/>
        <end position="774"/>
    </location>
</feature>
<dbReference type="InterPro" id="IPR002033">
    <property type="entry name" value="TatC"/>
</dbReference>
<evidence type="ECO:0000256" key="3">
    <source>
        <dbReference type="ARBA" id="ARBA00022989"/>
    </source>
</evidence>
<feature type="transmembrane region" description="Helical" evidence="5">
    <location>
        <begin position="600"/>
        <end position="625"/>
    </location>
</feature>
<proteinExistence type="inferred from homology"/>
<dbReference type="GO" id="GO:0043953">
    <property type="term" value="P:protein transport by the Tat complex"/>
    <property type="evidence" value="ECO:0007669"/>
    <property type="project" value="UniProtKB-UniRule"/>
</dbReference>
<accession>A0A1H3FRR0</accession>
<feature type="transmembrane region" description="Helical" evidence="5">
    <location>
        <begin position="178"/>
        <end position="202"/>
    </location>
</feature>
<organism evidence="7 8">
    <name type="scientific">Halopenitus persicus</name>
    <dbReference type="NCBI Taxonomy" id="1048396"/>
    <lineage>
        <taxon>Archaea</taxon>
        <taxon>Methanobacteriati</taxon>
        <taxon>Methanobacteriota</taxon>
        <taxon>Stenosarchaea group</taxon>
        <taxon>Halobacteria</taxon>
        <taxon>Halobacteriales</taxon>
        <taxon>Haloferacaceae</taxon>
        <taxon>Halopenitus</taxon>
    </lineage>
</organism>
<feature type="transmembrane region" description="Helical" evidence="5">
    <location>
        <begin position="214"/>
        <end position="231"/>
    </location>
</feature>
<dbReference type="Proteomes" id="UP000199079">
    <property type="component" value="Unassembled WGS sequence"/>
</dbReference>
<dbReference type="OrthoDB" id="15305at2157"/>
<feature type="region of interest" description="Disordered" evidence="6">
    <location>
        <begin position="359"/>
        <end position="382"/>
    </location>
</feature>
<reference evidence="8" key="1">
    <citation type="submission" date="2016-10" db="EMBL/GenBank/DDBJ databases">
        <authorList>
            <person name="Varghese N."/>
            <person name="Submissions S."/>
        </authorList>
    </citation>
    <scope>NUCLEOTIDE SEQUENCE [LARGE SCALE GENOMIC DNA]</scope>
    <source>
        <strain evidence="8">DC30,IBRC 10041,KCTC 4046</strain>
    </source>
</reference>
<keyword evidence="5" id="KW-1003">Cell membrane</keyword>
<gene>
    <name evidence="5" type="primary">tatC</name>
    <name evidence="7" type="ORF">SAMN05216564_102187</name>
</gene>
<dbReference type="GO" id="GO:0009977">
    <property type="term" value="F:proton motive force dependent protein transmembrane transporter activity"/>
    <property type="evidence" value="ECO:0007669"/>
    <property type="project" value="TreeGrafter"/>
</dbReference>
<dbReference type="GO" id="GO:0065002">
    <property type="term" value="P:intracellular protein transmembrane transport"/>
    <property type="evidence" value="ECO:0007669"/>
    <property type="project" value="TreeGrafter"/>
</dbReference>
<evidence type="ECO:0000256" key="6">
    <source>
        <dbReference type="SAM" id="MobiDB-lite"/>
    </source>
</evidence>
<evidence type="ECO:0000256" key="2">
    <source>
        <dbReference type="ARBA" id="ARBA00022692"/>
    </source>
</evidence>
<feature type="transmembrane region" description="Helical" evidence="5">
    <location>
        <begin position="34"/>
        <end position="53"/>
    </location>
</feature>
<evidence type="ECO:0000256" key="4">
    <source>
        <dbReference type="ARBA" id="ARBA00023136"/>
    </source>
</evidence>
<dbReference type="RefSeq" id="WP_092730991.1">
    <property type="nucleotide sequence ID" value="NZ_FNPC01000002.1"/>
</dbReference>
<feature type="compositionally biased region" description="Low complexity" evidence="6">
    <location>
        <begin position="450"/>
        <end position="489"/>
    </location>
</feature>
<feature type="transmembrane region" description="Helical" evidence="5">
    <location>
        <begin position="550"/>
        <end position="567"/>
    </location>
</feature>
<feature type="region of interest" description="Disordered" evidence="6">
    <location>
        <begin position="434"/>
        <end position="505"/>
    </location>
</feature>
<feature type="transmembrane region" description="Helical" evidence="5">
    <location>
        <begin position="279"/>
        <end position="297"/>
    </location>
</feature>
<dbReference type="PANTHER" id="PTHR30371">
    <property type="entry name" value="SEC-INDEPENDENT PROTEIN TRANSLOCASE PROTEIN TATC"/>
    <property type="match status" value="1"/>
</dbReference>
<feature type="compositionally biased region" description="Acidic residues" evidence="6">
    <location>
        <begin position="434"/>
        <end position="449"/>
    </location>
</feature>
<feature type="transmembrane region" description="Helical" evidence="5">
    <location>
        <begin position="732"/>
        <end position="752"/>
    </location>
</feature>
<evidence type="ECO:0000256" key="1">
    <source>
        <dbReference type="ARBA" id="ARBA00004141"/>
    </source>
</evidence>
<comment type="caution">
    <text evidence="5">Lacks conserved residue(s) required for the propagation of feature annotation.</text>
</comment>
<feature type="transmembrane region" description="Helical" evidence="5">
    <location>
        <begin position="641"/>
        <end position="669"/>
    </location>
</feature>
<feature type="transmembrane region" description="Helical" evidence="5">
    <location>
        <begin position="237"/>
        <end position="258"/>
    </location>
</feature>
<comment type="similarity">
    <text evidence="5">Belongs to the TatC family.</text>
</comment>
<evidence type="ECO:0000256" key="5">
    <source>
        <dbReference type="HAMAP-Rule" id="MF_00902"/>
    </source>
</evidence>
<dbReference type="HAMAP" id="MF_00902">
    <property type="entry name" value="TatC"/>
    <property type="match status" value="1"/>
</dbReference>
<feature type="transmembrane region" description="Helical" evidence="5">
    <location>
        <begin position="84"/>
        <end position="106"/>
    </location>
</feature>
<keyword evidence="8" id="KW-1185">Reference proteome</keyword>
<keyword evidence="5" id="KW-0653">Protein transport</keyword>
<dbReference type="Pfam" id="PF00902">
    <property type="entry name" value="TatC"/>
    <property type="match status" value="2"/>
</dbReference>
<keyword evidence="4 5" id="KW-0472">Membrane</keyword>
<evidence type="ECO:0000313" key="8">
    <source>
        <dbReference type="Proteomes" id="UP000199079"/>
    </source>
</evidence>
<protein>
    <recommendedName>
        <fullName evidence="5">Sec-independent protein translocase protein TatC</fullName>
    </recommendedName>
</protein>
<feature type="transmembrane region" description="Helical" evidence="5">
    <location>
        <begin position="331"/>
        <end position="352"/>
    </location>
</feature>
<dbReference type="EMBL" id="FNPC01000002">
    <property type="protein sequence ID" value="SDX93753.1"/>
    <property type="molecule type" value="Genomic_DNA"/>
</dbReference>
<keyword evidence="5" id="KW-0813">Transport</keyword>
<dbReference type="AlphaFoldDB" id="A0A1H3FRR0"/>
<keyword evidence="3 5" id="KW-1133">Transmembrane helix</keyword>
<feature type="transmembrane region" description="Helical" evidence="5">
    <location>
        <begin position="689"/>
        <end position="712"/>
    </location>
</feature>
<sequence length="797" mass="85440">MASALDEDTQETLTGGWESAKVVLRSIQKDLQKVFVVFLIGFLATFYALRIYIWDWLKGITVANMPVDVEAELEIIAQTPFEVILLQAKIGLVVGAVFALPALIYYARDGLRRRGMWPQSPIPRWKLASIGLLAAALFVAGVSYGVFVFFPVMFSFLAAFGLEAGFNPSYSIVMWTEFIVFLSISFGLAGQMPLVITGLSYAEIVPYETFRDKWRHAVVGIFFFGAMFSPPDPFTQIMWAIPLTTLYGFSLYLAKVVVTAKRSSDRIDPFASTRRHWNLVGGAGVLGGGLVYAYYTYGGREATNALLAWAGSSRRVDPPGAGLGVDPTTAIAVYAACVAVVFVVLAVLAAVYRDLDADATGTPGSTGTGGDGRHGDPTAIDLGELDAGGIRAAPEAAFAALSEEEALALANDAMEDDDPETARAILDRFDEATADADADEEPTDSEAAESESAASEAAESESAASEVGGSTAGSTAEEGTVAAETGADASAEPADQDDDGMFGGLTDRASRASTTFLDDFAEDTDEEDIGGYYTDLKFIVGSLRSRSFRLVGWFVAVMGAVFTWLYLGGLGGVRADFLDRLPARFDASDLSVITLHPVEALVFMVKFSVLIGLLAVLPLVVYYAWPALRDRGFVRGHERRIFVWTGALAGGLVGGFALGYLVIAPGLISYLVADALGARMVITYRINDFFWLIIFTTLGIGVLADVPILMVLLNSAGVPYDAFRNRWREATIAAMTFAAVLTPADIVTMLLVTVPLLAAYWVGVGVLFVITLGGRRNLAPPARILEATDRFDLDTSE</sequence>
<keyword evidence="2 5" id="KW-0812">Transmembrane</keyword>